<dbReference type="InterPro" id="IPR046171">
    <property type="entry name" value="DUF6173"/>
</dbReference>
<dbReference type="Proteomes" id="UP000320776">
    <property type="component" value="Chromosome"/>
</dbReference>
<organism evidence="1 2">
    <name type="scientific">Sporomusa termitida</name>
    <dbReference type="NCBI Taxonomy" id="2377"/>
    <lineage>
        <taxon>Bacteria</taxon>
        <taxon>Bacillati</taxon>
        <taxon>Bacillota</taxon>
        <taxon>Negativicutes</taxon>
        <taxon>Selenomonadales</taxon>
        <taxon>Sporomusaceae</taxon>
        <taxon>Sporomusa</taxon>
    </lineage>
</organism>
<evidence type="ECO:0000313" key="1">
    <source>
        <dbReference type="EMBL" id="QDR80404.1"/>
    </source>
</evidence>
<proteinExistence type="predicted"/>
<accession>A0A517DSS2</accession>
<dbReference type="AlphaFoldDB" id="A0A517DSS2"/>
<dbReference type="KEGG" id="sted:SPTER_17270"/>
<dbReference type="OrthoDB" id="7041918at2"/>
<keyword evidence="2" id="KW-1185">Reference proteome</keyword>
<dbReference type="Pfam" id="PF19670">
    <property type="entry name" value="DUF6173"/>
    <property type="match status" value="1"/>
</dbReference>
<dbReference type="EMBL" id="CP036259">
    <property type="protein sequence ID" value="QDR80404.1"/>
    <property type="molecule type" value="Genomic_DNA"/>
</dbReference>
<reference evidence="1 2" key="1">
    <citation type="submission" date="2019-02" db="EMBL/GenBank/DDBJ databases">
        <title>Closed genome of Sporomusa termitida DSM 4440.</title>
        <authorList>
            <person name="Poehlein A."/>
            <person name="Daniel R."/>
        </authorList>
    </citation>
    <scope>NUCLEOTIDE SEQUENCE [LARGE SCALE GENOMIC DNA]</scope>
    <source>
        <strain evidence="1 2">DSM 4440</strain>
    </source>
</reference>
<protein>
    <submittedName>
        <fullName evidence="1">Uncharacterized protein</fullName>
    </submittedName>
</protein>
<evidence type="ECO:0000313" key="2">
    <source>
        <dbReference type="Proteomes" id="UP000320776"/>
    </source>
</evidence>
<dbReference type="RefSeq" id="WP_144350021.1">
    <property type="nucleotide sequence ID" value="NZ_CP036259.1"/>
</dbReference>
<gene>
    <name evidence="1" type="ORF">SPTER_17270</name>
</gene>
<sequence>MTLNPKNWSLPDIPMLKSFGQQLAEFNQPYTAQHIFNQLIKRVQAFEAELDQEHEVGVRLVSFGKSTEFSVSRIGYLDPNLIWFQGNLADKSAVELIQHISQISFMLIKIKRQPSAEPRCPIGFCLNPPLTGDAALPASDAGTGTQPATAE</sequence>
<name>A0A517DSS2_9FIRM</name>